<dbReference type="InterPro" id="IPR001533">
    <property type="entry name" value="Pterin_deHydtase"/>
</dbReference>
<dbReference type="EC" id="4.2.1.96" evidence="4"/>
<dbReference type="GO" id="GO:0008124">
    <property type="term" value="F:4-alpha-hydroxytetrahydrobiopterin dehydratase activity"/>
    <property type="evidence" value="ECO:0007669"/>
    <property type="project" value="UniProtKB-UniRule"/>
</dbReference>
<proteinExistence type="inferred from homology"/>
<dbReference type="Gene3D" id="3.30.1360.20">
    <property type="entry name" value="Transcriptional coactivator/pterin dehydratase"/>
    <property type="match status" value="1"/>
</dbReference>
<evidence type="ECO:0000313" key="5">
    <source>
        <dbReference type="EMBL" id="MBA4611468.1"/>
    </source>
</evidence>
<dbReference type="NCBIfam" id="NF002018">
    <property type="entry name" value="PRK00823.1-3"/>
    <property type="match status" value="1"/>
</dbReference>
<dbReference type="HAMAP" id="MF_00434">
    <property type="entry name" value="Pterin_4_alpha"/>
    <property type="match status" value="1"/>
</dbReference>
<dbReference type="GO" id="GO:0006729">
    <property type="term" value="P:tetrahydrobiopterin biosynthetic process"/>
    <property type="evidence" value="ECO:0007669"/>
    <property type="project" value="InterPro"/>
</dbReference>
<comment type="caution">
    <text evidence="5">The sequence shown here is derived from an EMBL/GenBank/DDBJ whole genome shotgun (WGS) entry which is preliminary data.</text>
</comment>
<dbReference type="CDD" id="cd00914">
    <property type="entry name" value="PCD_DCoH_subfamily_b"/>
    <property type="match status" value="1"/>
</dbReference>
<evidence type="ECO:0000256" key="1">
    <source>
        <dbReference type="ARBA" id="ARBA00001554"/>
    </source>
</evidence>
<evidence type="ECO:0000313" key="6">
    <source>
        <dbReference type="Proteomes" id="UP000559404"/>
    </source>
</evidence>
<name>A0A838XS27_9HYPH</name>
<reference evidence="5 6" key="1">
    <citation type="submission" date="2020-07" db="EMBL/GenBank/DDBJ databases">
        <authorList>
            <person name="Li M."/>
        </authorList>
    </citation>
    <scope>NUCLEOTIDE SEQUENCE [LARGE SCALE GENOMIC DNA]</scope>
    <source>
        <strain evidence="5 6">DSM 23284</strain>
    </source>
</reference>
<dbReference type="RefSeq" id="WP_181759661.1">
    <property type="nucleotide sequence ID" value="NZ_BMCR01000006.1"/>
</dbReference>
<dbReference type="AlphaFoldDB" id="A0A838XS27"/>
<dbReference type="Proteomes" id="UP000559404">
    <property type="component" value="Unassembled WGS sequence"/>
</dbReference>
<sequence length="96" mass="10847">MAERLTKDQRREALNDLPGWSLDPEGDAIEKTFRFAGFIEAFGFMTRVALVAEKMNHHPDWSNVYRTVSVRLTTHDAGGLTELDIKLARAMDRLAG</sequence>
<dbReference type="SUPFAM" id="SSF55248">
    <property type="entry name" value="PCD-like"/>
    <property type="match status" value="1"/>
</dbReference>
<evidence type="ECO:0000256" key="4">
    <source>
        <dbReference type="HAMAP-Rule" id="MF_00434"/>
    </source>
</evidence>
<gene>
    <name evidence="5" type="ORF">H1W37_07400</name>
</gene>
<dbReference type="Pfam" id="PF01329">
    <property type="entry name" value="Pterin_4a"/>
    <property type="match status" value="1"/>
</dbReference>
<dbReference type="NCBIfam" id="NF002017">
    <property type="entry name" value="PRK00823.1-2"/>
    <property type="match status" value="1"/>
</dbReference>
<dbReference type="PANTHER" id="PTHR12599">
    <property type="entry name" value="PTERIN-4-ALPHA-CARBINOLAMINE DEHYDRATASE"/>
    <property type="match status" value="1"/>
</dbReference>
<dbReference type="PANTHER" id="PTHR12599:SF0">
    <property type="entry name" value="PTERIN-4-ALPHA-CARBINOLAMINE DEHYDRATASE"/>
    <property type="match status" value="1"/>
</dbReference>
<accession>A0A838XS27</accession>
<protein>
    <recommendedName>
        <fullName evidence="4">Putative pterin-4-alpha-carbinolamine dehydratase</fullName>
        <shortName evidence="4">PHS</shortName>
        <ecNumber evidence="4">4.2.1.96</ecNumber>
    </recommendedName>
    <alternativeName>
        <fullName evidence="4">4-alpha-hydroxy-tetrahydropterin dehydratase</fullName>
    </alternativeName>
    <alternativeName>
        <fullName evidence="4">Pterin carbinolamine dehydratase</fullName>
        <shortName evidence="4">PCD</shortName>
    </alternativeName>
</protein>
<dbReference type="EMBL" id="JACEON010000005">
    <property type="protein sequence ID" value="MBA4611468.1"/>
    <property type="molecule type" value="Genomic_DNA"/>
</dbReference>
<comment type="catalytic activity">
    <reaction evidence="1 4">
        <text>(4aS,6R)-4a-hydroxy-L-erythro-5,6,7,8-tetrahydrobiopterin = (6R)-L-erythro-6,7-dihydrobiopterin + H2O</text>
        <dbReference type="Rhea" id="RHEA:11920"/>
        <dbReference type="ChEBI" id="CHEBI:15377"/>
        <dbReference type="ChEBI" id="CHEBI:15642"/>
        <dbReference type="ChEBI" id="CHEBI:43120"/>
        <dbReference type="EC" id="4.2.1.96"/>
    </reaction>
</comment>
<organism evidence="5 6">
    <name type="scientific">Stappia taiwanensis</name>
    <dbReference type="NCBI Taxonomy" id="992267"/>
    <lineage>
        <taxon>Bacteria</taxon>
        <taxon>Pseudomonadati</taxon>
        <taxon>Pseudomonadota</taxon>
        <taxon>Alphaproteobacteria</taxon>
        <taxon>Hyphomicrobiales</taxon>
        <taxon>Stappiaceae</taxon>
        <taxon>Stappia</taxon>
    </lineage>
</organism>
<keyword evidence="6" id="KW-1185">Reference proteome</keyword>
<reference evidence="5 6" key="2">
    <citation type="submission" date="2020-08" db="EMBL/GenBank/DDBJ databases">
        <title>Stappia taiwanensis sp. nov., isolated from a coastal thermal spring.</title>
        <authorList>
            <person name="Kampfer P."/>
        </authorList>
    </citation>
    <scope>NUCLEOTIDE SEQUENCE [LARGE SCALE GENOMIC DNA]</scope>
    <source>
        <strain evidence="5 6">DSM 23284</strain>
    </source>
</reference>
<keyword evidence="3 4" id="KW-0456">Lyase</keyword>
<evidence type="ECO:0000256" key="3">
    <source>
        <dbReference type="ARBA" id="ARBA00023239"/>
    </source>
</evidence>
<comment type="similarity">
    <text evidence="2 4">Belongs to the pterin-4-alpha-carbinolamine dehydratase family.</text>
</comment>
<dbReference type="InterPro" id="IPR036428">
    <property type="entry name" value="PCD_sf"/>
</dbReference>
<evidence type="ECO:0000256" key="2">
    <source>
        <dbReference type="ARBA" id="ARBA00006472"/>
    </source>
</evidence>